<sequence>MKVLWKEQSTSTTKPSAVFDAYVGRRRNDWIWDTTSSFDYDRRGHSTISIVKAKSTKQSFNPMVANSLYPPNILLLSGEVIGTVIPRCSVKSKYSCHDFDEEHVSTHTPPESHNLQAESHSTNDLSSMVAITMSIEQISDSPNDRVAIRKYGQLCIEREQY</sequence>
<keyword evidence="3" id="KW-1185">Reference proteome</keyword>
<protein>
    <submittedName>
        <fullName evidence="2">Unnamed protein product</fullName>
    </submittedName>
</protein>
<dbReference type="EMBL" id="BSXW01000726">
    <property type="protein sequence ID" value="GMF28652.1"/>
    <property type="molecule type" value="Genomic_DNA"/>
</dbReference>
<reference evidence="2" key="1">
    <citation type="submission" date="2023-04" db="EMBL/GenBank/DDBJ databases">
        <title>Phytophthora lilii NBRC 32176.</title>
        <authorList>
            <person name="Ichikawa N."/>
            <person name="Sato H."/>
            <person name="Tonouchi N."/>
        </authorList>
    </citation>
    <scope>NUCLEOTIDE SEQUENCE</scope>
    <source>
        <strain evidence="2">NBRC 32176</strain>
    </source>
</reference>
<gene>
    <name evidence="2" type="ORF">Plil01_001209900</name>
</gene>
<organism evidence="2 3">
    <name type="scientific">Phytophthora lilii</name>
    <dbReference type="NCBI Taxonomy" id="2077276"/>
    <lineage>
        <taxon>Eukaryota</taxon>
        <taxon>Sar</taxon>
        <taxon>Stramenopiles</taxon>
        <taxon>Oomycota</taxon>
        <taxon>Peronosporomycetes</taxon>
        <taxon>Peronosporales</taxon>
        <taxon>Peronosporaceae</taxon>
        <taxon>Phytophthora</taxon>
    </lineage>
</organism>
<feature type="region of interest" description="Disordered" evidence="1">
    <location>
        <begin position="102"/>
        <end position="121"/>
    </location>
</feature>
<evidence type="ECO:0000256" key="1">
    <source>
        <dbReference type="SAM" id="MobiDB-lite"/>
    </source>
</evidence>
<dbReference type="Proteomes" id="UP001165083">
    <property type="component" value="Unassembled WGS sequence"/>
</dbReference>
<proteinExistence type="predicted"/>
<evidence type="ECO:0000313" key="2">
    <source>
        <dbReference type="EMBL" id="GMF28652.1"/>
    </source>
</evidence>
<comment type="caution">
    <text evidence="2">The sequence shown here is derived from an EMBL/GenBank/DDBJ whole genome shotgun (WGS) entry which is preliminary data.</text>
</comment>
<dbReference type="AlphaFoldDB" id="A0A9W6X2S1"/>
<evidence type="ECO:0000313" key="3">
    <source>
        <dbReference type="Proteomes" id="UP001165083"/>
    </source>
</evidence>
<name>A0A9W6X2S1_9STRA</name>
<feature type="compositionally biased region" description="Polar residues" evidence="1">
    <location>
        <begin position="106"/>
        <end position="121"/>
    </location>
</feature>
<accession>A0A9W6X2S1</accession>